<sequence length="339" mass="38265">MWLIHTTALRLQFFPSSDGQKCGILSHTWGEDEFTFQAMKALSECSLPTGRGWAKIVATCEKARSHFGLDWVWADTCRIDKTSSAELTEAINSMFSWYRGAAVCLLFLEDFSGAEGPNSSPPEPDKFRQRLGQCRWFTRGWTLQELIAPADVVFYNADWDSLGTKMELINHLSAITGINQSVLHDIEALHFLPVCKKMAWAASRQTTRIEDLAYCLLGIFDISMPMLYGEGDKAFIRLQEEIARSTNDLTLFAWTQEAEDGAETIRPRGIFATSPAEFRHCNTIRAPEIAFEKNVEFSMTNQGLRIHKNLRRRSAPSMSGSTPTNWFTPRSPGNQAYAK</sequence>
<gene>
    <name evidence="4" type="ORF">B0T14DRAFT_532125</name>
</gene>
<dbReference type="Proteomes" id="UP001175000">
    <property type="component" value="Unassembled WGS sequence"/>
</dbReference>
<keyword evidence="5" id="KW-1185">Reference proteome</keyword>
<evidence type="ECO:0000256" key="1">
    <source>
        <dbReference type="SAM" id="MobiDB-lite"/>
    </source>
</evidence>
<comment type="caution">
    <text evidence="4">The sequence shown here is derived from an EMBL/GenBank/DDBJ whole genome shotgun (WGS) entry which is preliminary data.</text>
</comment>
<reference evidence="4" key="1">
    <citation type="submission" date="2023-06" db="EMBL/GenBank/DDBJ databases">
        <title>Genome-scale phylogeny and comparative genomics of the fungal order Sordariales.</title>
        <authorList>
            <consortium name="Lawrence Berkeley National Laboratory"/>
            <person name="Hensen N."/>
            <person name="Bonometti L."/>
            <person name="Westerberg I."/>
            <person name="Brannstrom I.O."/>
            <person name="Guillou S."/>
            <person name="Cros-Aarteil S."/>
            <person name="Calhoun S."/>
            <person name="Haridas S."/>
            <person name="Kuo A."/>
            <person name="Mondo S."/>
            <person name="Pangilinan J."/>
            <person name="Riley R."/>
            <person name="Labutti K."/>
            <person name="Andreopoulos B."/>
            <person name="Lipzen A."/>
            <person name="Chen C."/>
            <person name="Yanf M."/>
            <person name="Daum C."/>
            <person name="Ng V."/>
            <person name="Clum A."/>
            <person name="Steindorff A."/>
            <person name="Ohm R."/>
            <person name="Martin F."/>
            <person name="Silar P."/>
            <person name="Natvig D."/>
            <person name="Lalanne C."/>
            <person name="Gautier V."/>
            <person name="Ament-Velasquez S.L."/>
            <person name="Kruys A."/>
            <person name="Hutchinson M.I."/>
            <person name="Powell A.J."/>
            <person name="Barry K."/>
            <person name="Miller A.N."/>
            <person name="Grigoriev I.V."/>
            <person name="Debuchy R."/>
            <person name="Gladieux P."/>
            <person name="Thoren M.H."/>
            <person name="Johannesson H."/>
        </authorList>
    </citation>
    <scope>NUCLEOTIDE SEQUENCE</scope>
    <source>
        <strain evidence="4">CBS 606.72</strain>
    </source>
</reference>
<organism evidence="4 5">
    <name type="scientific">Immersiella caudata</name>
    <dbReference type="NCBI Taxonomy" id="314043"/>
    <lineage>
        <taxon>Eukaryota</taxon>
        <taxon>Fungi</taxon>
        <taxon>Dikarya</taxon>
        <taxon>Ascomycota</taxon>
        <taxon>Pezizomycotina</taxon>
        <taxon>Sordariomycetes</taxon>
        <taxon>Sordariomycetidae</taxon>
        <taxon>Sordariales</taxon>
        <taxon>Lasiosphaeriaceae</taxon>
        <taxon>Immersiella</taxon>
    </lineage>
</organism>
<feature type="domain" description="DUF8212" evidence="3">
    <location>
        <begin position="233"/>
        <end position="259"/>
    </location>
</feature>
<dbReference type="AlphaFoldDB" id="A0AA40CBC7"/>
<feature type="domain" description="Heterokaryon incompatibility" evidence="2">
    <location>
        <begin position="24"/>
        <end position="110"/>
    </location>
</feature>
<dbReference type="InterPro" id="IPR010730">
    <property type="entry name" value="HET"/>
</dbReference>
<dbReference type="PANTHER" id="PTHR10622:SF12">
    <property type="entry name" value="HET DOMAIN-CONTAINING PROTEIN"/>
    <property type="match status" value="1"/>
</dbReference>
<evidence type="ECO:0000313" key="4">
    <source>
        <dbReference type="EMBL" id="KAK0631294.1"/>
    </source>
</evidence>
<evidence type="ECO:0008006" key="6">
    <source>
        <dbReference type="Google" id="ProtNLM"/>
    </source>
</evidence>
<dbReference type="PANTHER" id="PTHR10622">
    <property type="entry name" value="HET DOMAIN-CONTAINING PROTEIN"/>
    <property type="match status" value="1"/>
</dbReference>
<accession>A0AA40CBC7</accession>
<proteinExistence type="predicted"/>
<dbReference type="EMBL" id="JAULSU010000001">
    <property type="protein sequence ID" value="KAK0631294.1"/>
    <property type="molecule type" value="Genomic_DNA"/>
</dbReference>
<dbReference type="Pfam" id="PF06985">
    <property type="entry name" value="HET"/>
    <property type="match status" value="1"/>
</dbReference>
<evidence type="ECO:0000259" key="2">
    <source>
        <dbReference type="Pfam" id="PF06985"/>
    </source>
</evidence>
<dbReference type="InterPro" id="IPR058525">
    <property type="entry name" value="DUF8212"/>
</dbReference>
<feature type="compositionally biased region" description="Polar residues" evidence="1">
    <location>
        <begin position="316"/>
        <end position="339"/>
    </location>
</feature>
<protein>
    <recommendedName>
        <fullName evidence="6">Heterokaryon incompatibility domain-containing protein</fullName>
    </recommendedName>
</protein>
<dbReference type="Pfam" id="PF26640">
    <property type="entry name" value="DUF8212"/>
    <property type="match status" value="1"/>
</dbReference>
<feature type="region of interest" description="Disordered" evidence="1">
    <location>
        <begin position="311"/>
        <end position="339"/>
    </location>
</feature>
<name>A0AA40CBC7_9PEZI</name>
<evidence type="ECO:0000259" key="3">
    <source>
        <dbReference type="Pfam" id="PF26640"/>
    </source>
</evidence>
<evidence type="ECO:0000313" key="5">
    <source>
        <dbReference type="Proteomes" id="UP001175000"/>
    </source>
</evidence>